<dbReference type="PANTHER" id="PTHR48081">
    <property type="entry name" value="AB HYDROLASE SUPERFAMILY PROTEIN C4A8.06C"/>
    <property type="match status" value="1"/>
</dbReference>
<dbReference type="EMBL" id="PTJC01000006">
    <property type="protein sequence ID" value="PPK86057.1"/>
    <property type="molecule type" value="Genomic_DNA"/>
</dbReference>
<gene>
    <name evidence="3" type="ORF">CLV84_2974</name>
</gene>
<organism evidence="3 4">
    <name type="scientific">Neolewinella xylanilytica</name>
    <dbReference type="NCBI Taxonomy" id="1514080"/>
    <lineage>
        <taxon>Bacteria</taxon>
        <taxon>Pseudomonadati</taxon>
        <taxon>Bacteroidota</taxon>
        <taxon>Saprospiria</taxon>
        <taxon>Saprospirales</taxon>
        <taxon>Lewinellaceae</taxon>
        <taxon>Neolewinella</taxon>
    </lineage>
</organism>
<dbReference type="Gene3D" id="3.40.50.1820">
    <property type="entry name" value="alpha/beta hydrolase"/>
    <property type="match status" value="1"/>
</dbReference>
<protein>
    <submittedName>
        <fullName evidence="3">Acetyl esterase/lipase</fullName>
    </submittedName>
</protein>
<dbReference type="SUPFAM" id="SSF53474">
    <property type="entry name" value="alpha/beta-Hydrolases"/>
    <property type="match status" value="1"/>
</dbReference>
<accession>A0A2S6I4E7</accession>
<dbReference type="RefSeq" id="WP_104420523.1">
    <property type="nucleotide sequence ID" value="NZ_PTJC01000006.1"/>
</dbReference>
<evidence type="ECO:0000313" key="3">
    <source>
        <dbReference type="EMBL" id="PPK86057.1"/>
    </source>
</evidence>
<dbReference type="InterPro" id="IPR013094">
    <property type="entry name" value="AB_hydrolase_3"/>
</dbReference>
<reference evidence="3 4" key="1">
    <citation type="submission" date="2018-02" db="EMBL/GenBank/DDBJ databases">
        <title>Genomic Encyclopedia of Archaeal and Bacterial Type Strains, Phase II (KMG-II): from individual species to whole genera.</title>
        <authorList>
            <person name="Goeker M."/>
        </authorList>
    </citation>
    <scope>NUCLEOTIDE SEQUENCE [LARGE SCALE GENOMIC DNA]</scope>
    <source>
        <strain evidence="3 4">DSM 29526</strain>
    </source>
</reference>
<dbReference type="PANTHER" id="PTHR48081:SF8">
    <property type="entry name" value="ALPHA_BETA HYDROLASE FOLD-3 DOMAIN-CONTAINING PROTEIN-RELATED"/>
    <property type="match status" value="1"/>
</dbReference>
<dbReference type="OrthoDB" id="9815425at2"/>
<feature type="domain" description="Alpha/beta hydrolase fold-3" evidence="2">
    <location>
        <begin position="157"/>
        <end position="365"/>
    </location>
</feature>
<dbReference type="InterPro" id="IPR050300">
    <property type="entry name" value="GDXG_lipolytic_enzyme"/>
</dbReference>
<evidence type="ECO:0000259" key="2">
    <source>
        <dbReference type="Pfam" id="PF07859"/>
    </source>
</evidence>
<comment type="caution">
    <text evidence="3">The sequence shown here is derived from an EMBL/GenBank/DDBJ whole genome shotgun (WGS) entry which is preliminary data.</text>
</comment>
<dbReference type="Proteomes" id="UP000237662">
    <property type="component" value="Unassembled WGS sequence"/>
</dbReference>
<dbReference type="InterPro" id="IPR029058">
    <property type="entry name" value="AB_hydrolase_fold"/>
</dbReference>
<dbReference type="Pfam" id="PF07859">
    <property type="entry name" value="Abhydrolase_3"/>
    <property type="match status" value="1"/>
</dbReference>
<evidence type="ECO:0000313" key="4">
    <source>
        <dbReference type="Proteomes" id="UP000237662"/>
    </source>
</evidence>
<proteinExistence type="predicted"/>
<dbReference type="GO" id="GO:0016787">
    <property type="term" value="F:hydrolase activity"/>
    <property type="evidence" value="ECO:0007669"/>
    <property type="project" value="UniProtKB-KW"/>
</dbReference>
<evidence type="ECO:0000256" key="1">
    <source>
        <dbReference type="ARBA" id="ARBA00022801"/>
    </source>
</evidence>
<dbReference type="AlphaFoldDB" id="A0A2S6I4E7"/>
<keyword evidence="4" id="KW-1185">Reference proteome</keyword>
<sequence length="390" mass="41992">MQQITNPLVAPTRATSLSRLVRLAGLTILLAASLTSCSDDDDLFLSGDELMLIEPMGPKPDYAPDMDDQMWAVIEQFVAFGDPALPELTARQARMDHSVTDALNTLLAKNNRPAPVPAVTTDQRILPPSYTPQSAPDGIPVRVYTPTDTTSGNRPGIVYYHGGGWVIGSLEVYEPSAQLLAERTGAVVVSVDYRLASEDMNKFPAAHEDAFAAYKWVRENAATIGIDSSRIATAGESAGGNMAAAVCLMARDRGVALPVHQLLVYPVANNDLMTESYEEYANAVPLNRPNILFFTEKYFNSPADGDNPLISLVDEADLTGMPPATIIAAEIDPLQTEGMLLAQALRDAGVTTTYQLYPGTTHEFFGTYAVVPLANEAQDLAADQLNAAFR</sequence>
<name>A0A2S6I4E7_9BACT</name>
<keyword evidence="1" id="KW-0378">Hydrolase</keyword>